<comment type="caution">
    <text evidence="2">The sequence shown here is derived from an EMBL/GenBank/DDBJ whole genome shotgun (WGS) entry which is preliminary data.</text>
</comment>
<evidence type="ECO:0000256" key="1">
    <source>
        <dbReference type="SAM" id="MobiDB-lite"/>
    </source>
</evidence>
<evidence type="ECO:0000313" key="2">
    <source>
        <dbReference type="EMBL" id="GAA4890011.1"/>
    </source>
</evidence>
<evidence type="ECO:0000313" key="3">
    <source>
        <dbReference type="Proteomes" id="UP001500457"/>
    </source>
</evidence>
<dbReference type="EMBL" id="BAABHQ010000018">
    <property type="protein sequence ID" value="GAA4890011.1"/>
    <property type="molecule type" value="Genomic_DNA"/>
</dbReference>
<accession>A0ABP9F187</accession>
<dbReference type="Proteomes" id="UP001500457">
    <property type="component" value="Unassembled WGS sequence"/>
</dbReference>
<gene>
    <name evidence="2" type="ORF">GCM10023203_49230</name>
</gene>
<proteinExistence type="predicted"/>
<feature type="region of interest" description="Disordered" evidence="1">
    <location>
        <begin position="1"/>
        <end position="26"/>
    </location>
</feature>
<sequence>MVRNDPGLAASPPARYTLDTAGKASSRIRRWNRSVAGERCSGPVTVFPQAEPGGDTLEDELRDRPAPPFRTPHPDRG</sequence>
<reference evidence="3" key="1">
    <citation type="journal article" date="2019" name="Int. J. Syst. Evol. Microbiol.">
        <title>The Global Catalogue of Microorganisms (GCM) 10K type strain sequencing project: providing services to taxonomists for standard genome sequencing and annotation.</title>
        <authorList>
            <consortium name="The Broad Institute Genomics Platform"/>
            <consortium name="The Broad Institute Genome Sequencing Center for Infectious Disease"/>
            <person name="Wu L."/>
            <person name="Ma J."/>
        </authorList>
    </citation>
    <scope>NUCLEOTIDE SEQUENCE [LARGE SCALE GENOMIC DNA]</scope>
    <source>
        <strain evidence="3">JCM 17983</strain>
    </source>
</reference>
<feature type="region of interest" description="Disordered" evidence="1">
    <location>
        <begin position="42"/>
        <end position="77"/>
    </location>
</feature>
<organism evidence="2 3">
    <name type="scientific">Actinomycetospora straminea</name>
    <dbReference type="NCBI Taxonomy" id="663607"/>
    <lineage>
        <taxon>Bacteria</taxon>
        <taxon>Bacillati</taxon>
        <taxon>Actinomycetota</taxon>
        <taxon>Actinomycetes</taxon>
        <taxon>Pseudonocardiales</taxon>
        <taxon>Pseudonocardiaceae</taxon>
        <taxon>Actinomycetospora</taxon>
    </lineage>
</organism>
<protein>
    <submittedName>
        <fullName evidence="2">Uncharacterized protein</fullName>
    </submittedName>
</protein>
<keyword evidence="3" id="KW-1185">Reference proteome</keyword>
<name>A0ABP9F187_9PSEU</name>